<evidence type="ECO:0000313" key="2">
    <source>
        <dbReference type="Proteomes" id="UP000799118"/>
    </source>
</evidence>
<dbReference type="OrthoDB" id="5427350at2759"/>
<organism evidence="1 2">
    <name type="scientific">Gymnopus androsaceus JB14</name>
    <dbReference type="NCBI Taxonomy" id="1447944"/>
    <lineage>
        <taxon>Eukaryota</taxon>
        <taxon>Fungi</taxon>
        <taxon>Dikarya</taxon>
        <taxon>Basidiomycota</taxon>
        <taxon>Agaricomycotina</taxon>
        <taxon>Agaricomycetes</taxon>
        <taxon>Agaricomycetidae</taxon>
        <taxon>Agaricales</taxon>
        <taxon>Marasmiineae</taxon>
        <taxon>Omphalotaceae</taxon>
        <taxon>Gymnopus</taxon>
    </lineage>
</organism>
<dbReference type="PANTHER" id="PTHR35340:SF5">
    <property type="entry name" value="ASST-DOMAIN-CONTAINING PROTEIN"/>
    <property type="match status" value="1"/>
</dbReference>
<gene>
    <name evidence="1" type="ORF">BT96DRAFT_944583</name>
</gene>
<evidence type="ECO:0000313" key="1">
    <source>
        <dbReference type="EMBL" id="KAE9392556.1"/>
    </source>
</evidence>
<sequence length="168" mass="18876">MAFKPERKGRYYILRRESDESSSRGLYRALNFTSMSIELIQDFIPHNYGVSQSQGSVQLHPNGNFLTGWGYEPWWSEYTSTGDLIWTAQFGVNGGSYNEACEPPDMALQTSSSSNILSVCTGFETTITYNTKSNQTITMLHDYWDLETVVAAAVMVSALNASRVLRPF</sequence>
<dbReference type="Pfam" id="PF14269">
    <property type="entry name" value="Arylsulfotran_2"/>
    <property type="match status" value="1"/>
</dbReference>
<reference evidence="1" key="1">
    <citation type="journal article" date="2019" name="Environ. Microbiol.">
        <title>Fungal ecological strategies reflected in gene transcription - a case study of two litter decomposers.</title>
        <authorList>
            <person name="Barbi F."/>
            <person name="Kohler A."/>
            <person name="Barry K."/>
            <person name="Baskaran P."/>
            <person name="Daum C."/>
            <person name="Fauchery L."/>
            <person name="Ihrmark K."/>
            <person name="Kuo A."/>
            <person name="LaButti K."/>
            <person name="Lipzen A."/>
            <person name="Morin E."/>
            <person name="Grigoriev I.V."/>
            <person name="Henrissat B."/>
            <person name="Lindahl B."/>
            <person name="Martin F."/>
        </authorList>
    </citation>
    <scope>NUCLEOTIDE SEQUENCE</scope>
    <source>
        <strain evidence="1">JB14</strain>
    </source>
</reference>
<proteinExistence type="predicted"/>
<dbReference type="EMBL" id="ML769593">
    <property type="protein sequence ID" value="KAE9392556.1"/>
    <property type="molecule type" value="Genomic_DNA"/>
</dbReference>
<name>A0A6A4H456_9AGAR</name>
<dbReference type="InterPro" id="IPR053143">
    <property type="entry name" value="Arylsulfate_ST"/>
</dbReference>
<dbReference type="Proteomes" id="UP000799118">
    <property type="component" value="Unassembled WGS sequence"/>
</dbReference>
<dbReference type="AlphaFoldDB" id="A0A6A4H456"/>
<keyword evidence="2" id="KW-1185">Reference proteome</keyword>
<accession>A0A6A4H456</accession>
<protein>
    <submittedName>
        <fullName evidence="1">Uncharacterized protein</fullName>
    </submittedName>
</protein>
<dbReference type="PANTHER" id="PTHR35340">
    <property type="entry name" value="PQQ ENZYME REPEAT PROTEIN-RELATED"/>
    <property type="match status" value="1"/>
</dbReference>
<dbReference type="InterPro" id="IPR039535">
    <property type="entry name" value="ASST-like"/>
</dbReference>